<protein>
    <recommendedName>
        <fullName evidence="1">Aminoglycoside phosphotransferase domain-containing protein</fullName>
    </recommendedName>
</protein>
<reference evidence="2 3" key="1">
    <citation type="journal article" date="2019" name="Int. J. Syst. Evol. Microbiol.">
        <title>The Global Catalogue of Microorganisms (GCM) 10K type strain sequencing project: providing services to taxonomists for standard genome sequencing and annotation.</title>
        <authorList>
            <consortium name="The Broad Institute Genomics Platform"/>
            <consortium name="The Broad Institute Genome Sequencing Center for Infectious Disease"/>
            <person name="Wu L."/>
            <person name="Ma J."/>
        </authorList>
    </citation>
    <scope>NUCLEOTIDE SEQUENCE [LARGE SCALE GENOMIC DNA]</scope>
    <source>
        <strain evidence="2 3">JCM 16378</strain>
    </source>
</reference>
<name>A0ABN3UR13_9MICO</name>
<keyword evidence="3" id="KW-1185">Reference proteome</keyword>
<gene>
    <name evidence="2" type="ORF">GCM10009867_23790</name>
</gene>
<dbReference type="InterPro" id="IPR011009">
    <property type="entry name" value="Kinase-like_dom_sf"/>
</dbReference>
<accession>A0ABN3UR13</accession>
<evidence type="ECO:0000259" key="1">
    <source>
        <dbReference type="Pfam" id="PF01636"/>
    </source>
</evidence>
<dbReference type="InterPro" id="IPR002575">
    <property type="entry name" value="Aminoglycoside_PTrfase"/>
</dbReference>
<dbReference type="Pfam" id="PF01636">
    <property type="entry name" value="APH"/>
    <property type="match status" value="1"/>
</dbReference>
<evidence type="ECO:0000313" key="3">
    <source>
        <dbReference type="Proteomes" id="UP001501326"/>
    </source>
</evidence>
<dbReference type="SUPFAM" id="SSF56112">
    <property type="entry name" value="Protein kinase-like (PK-like)"/>
    <property type="match status" value="1"/>
</dbReference>
<organism evidence="2 3">
    <name type="scientific">Pedococcus aerophilus</name>
    <dbReference type="NCBI Taxonomy" id="436356"/>
    <lineage>
        <taxon>Bacteria</taxon>
        <taxon>Bacillati</taxon>
        <taxon>Actinomycetota</taxon>
        <taxon>Actinomycetes</taxon>
        <taxon>Micrococcales</taxon>
        <taxon>Intrasporangiaceae</taxon>
        <taxon>Pedococcus</taxon>
    </lineage>
</organism>
<sequence length="323" mass="34145">MCSSGCVDSAEVARCFDLGRVRSSSTGPVARGKQGEVWRLDTTEGAWAVKVAFGAVSEPGIAASAAFQEAAHAAGVPTPELRRTREGAVLGRVGATELVRVHSWVDLGPPDPLLDPAAVGEVVAAIHRLDVPADGPADPWSHEPVGAARWDDLVEELAAAGAPFAGDLARLRDELVALEGWIEAPEVLRTCHRDLWADNLLPTPDGGLCVIDWEESGPADPSMELAAVVFEFGRSDPARARALVESYRAAGGPGAVRRRGHFTMLIAQLGHITATASSDWLRPNPRSPSRQDAHAWVAEVFDEPHTRAVLDGLLRAVVAPGTG</sequence>
<comment type="caution">
    <text evidence="2">The sequence shown here is derived from an EMBL/GenBank/DDBJ whole genome shotgun (WGS) entry which is preliminary data.</text>
</comment>
<proteinExistence type="predicted"/>
<dbReference type="Gene3D" id="3.90.1200.10">
    <property type="match status" value="1"/>
</dbReference>
<dbReference type="Proteomes" id="UP001501326">
    <property type="component" value="Unassembled WGS sequence"/>
</dbReference>
<dbReference type="EMBL" id="BAAARN010000002">
    <property type="protein sequence ID" value="GAA2737263.1"/>
    <property type="molecule type" value="Genomic_DNA"/>
</dbReference>
<feature type="domain" description="Aminoglycoside phosphotransferase" evidence="1">
    <location>
        <begin position="29"/>
        <end position="251"/>
    </location>
</feature>
<evidence type="ECO:0000313" key="2">
    <source>
        <dbReference type="EMBL" id="GAA2737263.1"/>
    </source>
</evidence>